<reference evidence="1 2" key="1">
    <citation type="journal article" date="2019" name="Int. J. Syst. Evol. Microbiol.">
        <title>The Global Catalogue of Microorganisms (GCM) 10K type strain sequencing project: providing services to taxonomists for standard genome sequencing and annotation.</title>
        <authorList>
            <consortium name="The Broad Institute Genomics Platform"/>
            <consortium name="The Broad Institute Genome Sequencing Center for Infectious Disease"/>
            <person name="Wu L."/>
            <person name="Ma J."/>
        </authorList>
    </citation>
    <scope>NUCLEOTIDE SEQUENCE [LARGE SCALE GENOMIC DNA]</scope>
    <source>
        <strain evidence="1 2">JCM 16114</strain>
    </source>
</reference>
<proteinExistence type="predicted"/>
<accession>A0ABN3C834</accession>
<dbReference type="EMBL" id="BAAAQX010000002">
    <property type="protein sequence ID" value="GAA2205526.1"/>
    <property type="molecule type" value="Genomic_DNA"/>
</dbReference>
<sequence>MPKTVYDRLSAIASERAPGTTLAAVLSDLLDRHEADRLAYMEVVAAAEDAGAMARAQKRANRAVDLLRERAASK</sequence>
<comment type="caution">
    <text evidence="1">The sequence shown here is derived from an EMBL/GenBank/DDBJ whole genome shotgun (WGS) entry which is preliminary data.</text>
</comment>
<dbReference type="Proteomes" id="UP001499843">
    <property type="component" value="Unassembled WGS sequence"/>
</dbReference>
<organism evidence="1 2">
    <name type="scientific">Nonomuraea monospora</name>
    <dbReference type="NCBI Taxonomy" id="568818"/>
    <lineage>
        <taxon>Bacteria</taxon>
        <taxon>Bacillati</taxon>
        <taxon>Actinomycetota</taxon>
        <taxon>Actinomycetes</taxon>
        <taxon>Streptosporangiales</taxon>
        <taxon>Streptosporangiaceae</taxon>
        <taxon>Nonomuraea</taxon>
    </lineage>
</organism>
<evidence type="ECO:0000313" key="1">
    <source>
        <dbReference type="EMBL" id="GAA2205526.1"/>
    </source>
</evidence>
<protein>
    <submittedName>
        <fullName evidence="1">Uncharacterized protein</fullName>
    </submittedName>
</protein>
<evidence type="ECO:0000313" key="2">
    <source>
        <dbReference type="Proteomes" id="UP001499843"/>
    </source>
</evidence>
<name>A0ABN3C834_9ACTN</name>
<keyword evidence="2" id="KW-1185">Reference proteome</keyword>
<gene>
    <name evidence="1" type="ORF">GCM10009850_009840</name>
</gene>